<comment type="caution">
    <text evidence="1">The sequence shown here is derived from an EMBL/GenBank/DDBJ whole genome shotgun (WGS) entry which is preliminary data.</text>
</comment>
<accession>A0AAD6ZXG0</accession>
<sequence>MTSPATVAVLKTVSIARVGRAKKGLQRRPEDRPDNELAWRMCLRSTNGFAMQSPKDTRSQAAYLRSKANPAQDKKTQLNSHYISRSEQQSKTKFCLQTWRLQRRKDEISTGTEPRSRVFRDRVDAQRLGAHVWWPQESKNNSQDDSRICCAKGYLDDVEAREISIGLHCPIWSRKEREAREEWVSVEIGTEDNFLWRVELSVVARKNIQNSSKKIRHEHMIEK</sequence>
<dbReference type="EMBL" id="JARIHO010000023">
    <property type="protein sequence ID" value="KAJ7343455.1"/>
    <property type="molecule type" value="Genomic_DNA"/>
</dbReference>
<dbReference type="Proteomes" id="UP001218218">
    <property type="component" value="Unassembled WGS sequence"/>
</dbReference>
<evidence type="ECO:0000313" key="2">
    <source>
        <dbReference type="Proteomes" id="UP001218218"/>
    </source>
</evidence>
<gene>
    <name evidence="1" type="ORF">DFH08DRAFT_937983</name>
</gene>
<keyword evidence="2" id="KW-1185">Reference proteome</keyword>
<proteinExistence type="predicted"/>
<dbReference type="AlphaFoldDB" id="A0AAD6ZXG0"/>
<name>A0AAD6ZXG0_9AGAR</name>
<organism evidence="1 2">
    <name type="scientific">Mycena albidolilacea</name>
    <dbReference type="NCBI Taxonomy" id="1033008"/>
    <lineage>
        <taxon>Eukaryota</taxon>
        <taxon>Fungi</taxon>
        <taxon>Dikarya</taxon>
        <taxon>Basidiomycota</taxon>
        <taxon>Agaricomycotina</taxon>
        <taxon>Agaricomycetes</taxon>
        <taxon>Agaricomycetidae</taxon>
        <taxon>Agaricales</taxon>
        <taxon>Marasmiineae</taxon>
        <taxon>Mycenaceae</taxon>
        <taxon>Mycena</taxon>
    </lineage>
</organism>
<protein>
    <submittedName>
        <fullName evidence="1">Uncharacterized protein</fullName>
    </submittedName>
</protein>
<reference evidence="1" key="1">
    <citation type="submission" date="2023-03" db="EMBL/GenBank/DDBJ databases">
        <title>Massive genome expansion in bonnet fungi (Mycena s.s.) driven by repeated elements and novel gene families across ecological guilds.</title>
        <authorList>
            <consortium name="Lawrence Berkeley National Laboratory"/>
            <person name="Harder C.B."/>
            <person name="Miyauchi S."/>
            <person name="Viragh M."/>
            <person name="Kuo A."/>
            <person name="Thoen E."/>
            <person name="Andreopoulos B."/>
            <person name="Lu D."/>
            <person name="Skrede I."/>
            <person name="Drula E."/>
            <person name="Henrissat B."/>
            <person name="Morin E."/>
            <person name="Kohler A."/>
            <person name="Barry K."/>
            <person name="LaButti K."/>
            <person name="Morin E."/>
            <person name="Salamov A."/>
            <person name="Lipzen A."/>
            <person name="Mereny Z."/>
            <person name="Hegedus B."/>
            <person name="Baldrian P."/>
            <person name="Stursova M."/>
            <person name="Weitz H."/>
            <person name="Taylor A."/>
            <person name="Grigoriev I.V."/>
            <person name="Nagy L.G."/>
            <person name="Martin F."/>
            <person name="Kauserud H."/>
        </authorList>
    </citation>
    <scope>NUCLEOTIDE SEQUENCE</scope>
    <source>
        <strain evidence="1">CBHHK002</strain>
    </source>
</reference>
<evidence type="ECO:0000313" key="1">
    <source>
        <dbReference type="EMBL" id="KAJ7343455.1"/>
    </source>
</evidence>